<dbReference type="InterPro" id="IPR053879">
    <property type="entry name" value="HYDIN_VesB_CFA65-like_Ig"/>
</dbReference>
<keyword evidence="6" id="KW-0966">Cell projection</keyword>
<evidence type="ECO:0000259" key="10">
    <source>
        <dbReference type="Pfam" id="PF24291"/>
    </source>
</evidence>
<evidence type="ECO:0000259" key="9">
    <source>
        <dbReference type="Pfam" id="PF22544"/>
    </source>
</evidence>
<comment type="subcellular location">
    <subcellularLocation>
        <location evidence="1">Cell projection</location>
        <location evidence="1">Cilium</location>
        <location evidence="1">Flagellum</location>
    </subcellularLocation>
    <subcellularLocation>
        <location evidence="2">Cytoplasm</location>
    </subcellularLocation>
</comment>
<keyword evidence="5" id="KW-0969">Cilium</keyword>
<dbReference type="InterPro" id="IPR054089">
    <property type="entry name" value="Cep192-like_D3"/>
</dbReference>
<feature type="domain" description="HYDIN/VesB/CFA65-like Ig-like" evidence="9">
    <location>
        <begin position="133"/>
        <end position="204"/>
    </location>
</feature>
<protein>
    <recommendedName>
        <fullName evidence="13">MSP domain-containing protein</fullName>
    </recommendedName>
</protein>
<dbReference type="InterPro" id="IPR013783">
    <property type="entry name" value="Ig-like_fold"/>
</dbReference>
<evidence type="ECO:0000313" key="12">
    <source>
        <dbReference type="EMBL" id="JAP91986.1"/>
    </source>
</evidence>
<keyword evidence="3" id="KW-0963">Cytoplasm</keyword>
<gene>
    <name evidence="12" type="ORF">TPC1_16214</name>
</gene>
<dbReference type="Pfam" id="PF24291">
    <property type="entry name" value="Ig_CFAP65"/>
    <property type="match status" value="1"/>
</dbReference>
<evidence type="ECO:0000256" key="4">
    <source>
        <dbReference type="ARBA" id="ARBA00022846"/>
    </source>
</evidence>
<dbReference type="Pfam" id="PF22067">
    <property type="entry name" value="Cep192_D3"/>
    <property type="match status" value="1"/>
</dbReference>
<evidence type="ECO:0000256" key="3">
    <source>
        <dbReference type="ARBA" id="ARBA00022490"/>
    </source>
</evidence>
<feature type="domain" description="CFAP65 tenth Ig-like" evidence="10">
    <location>
        <begin position="1476"/>
        <end position="1576"/>
    </location>
</feature>
<dbReference type="GO" id="GO:0005737">
    <property type="term" value="C:cytoplasm"/>
    <property type="evidence" value="ECO:0007669"/>
    <property type="project" value="UniProtKB-SubCell"/>
</dbReference>
<feature type="non-terminal residue" evidence="12">
    <location>
        <position position="1"/>
    </location>
</feature>
<feature type="region of interest" description="Disordered" evidence="7">
    <location>
        <begin position="1313"/>
        <end position="1340"/>
    </location>
</feature>
<evidence type="ECO:0000256" key="5">
    <source>
        <dbReference type="ARBA" id="ARBA00023069"/>
    </source>
</evidence>
<evidence type="ECO:0000256" key="7">
    <source>
        <dbReference type="SAM" id="MobiDB-lite"/>
    </source>
</evidence>
<dbReference type="PANTHER" id="PTHR46127">
    <property type="entry name" value="CILIA- AND FLAGELLA-ASSOCIATED PROTEIN 65"/>
    <property type="match status" value="1"/>
</dbReference>
<dbReference type="GO" id="GO:0031514">
    <property type="term" value="C:motile cilium"/>
    <property type="evidence" value="ECO:0007669"/>
    <property type="project" value="UniProtKB-SubCell"/>
</dbReference>
<dbReference type="Gene3D" id="2.60.40.10">
    <property type="entry name" value="Immunoglobulins"/>
    <property type="match status" value="4"/>
</dbReference>
<feature type="domain" description="CFAP65-like ninth Ig-like" evidence="11">
    <location>
        <begin position="1255"/>
        <end position="1466"/>
    </location>
</feature>
<sequence length="1993" mass="225548">TTYLSKEKRIKYFKIECESEVLFSQWQPDGRVYTKQFVMKNVSNQLLTLTYKLPELACFFTPYPDQIILPIGMEYSITVSFQPIAPVEVESCLIFHVNQIDEEFRVQLRGELPLLEVSTQKTVVFPIPTAVCEENEVTFKLVNSGEVDFNFRFLNNEKTPFSVMPAHGFLKAKQKLDLVYKFNPTEAGQIQDVFKLIIEKADQDQLAKLPQTVTRIQLSACAKYPFLQTMVNEQLCDELVFDQTLVIGEQTQQIYVVNSSPLKTHFTVENVVDDYPYNQIQIFPKSGVIDANGRMQLKVVYKPCFTGQHYQISSSTDNTIKTEADCFQIFSSNDPMEYNVKLTYKIVTRSNLITNFTTTLKSKPVDLQLSHTKIDFGTIKCGTSVQKSLYIKNNSKQDAIFDIQSEGFCSFKGNLVPAIVEQSSILVTELEDLIRPEQRIIQKFPLRVEPSNGVVASQINTTITVGFDLTSFTSQNSQFVDQNQKQKSYIPPQPLSFYLQIKSPGCPAQFVHIVVTVLPEDGIDARPAPLTMDYAERFDKLRREYTVDQLMGCMIAFKDRAAIPQNSILYNEEQLEFETQYSSVVHQYTQSLNKLVKQLSITDFEDRPSANALVPADSLMLEFKGKLALSNQYPAEISQKFLNFGMVNQENQKIVKIKNTSQELDMFIATCATQINEAFSIEFIGISLFDDLTQRSELEPSQLLIKHGLDFRTAISKGMTAMIPPNHFGYYEIKFKPEMPDEVYMGKFSFMCTHQPLLLYRCFRHCIVGYSFIQECIVSGQTRAPHLPALSSSIPTVSKPVLMNNLKLPPGTPGSFTRQSFAFTNQGSSFITLISNQLNSDFVHISHEIIGLEPGQSTVISVGISFPLDSITNKERYGFVLLENQAGVMFQDSLIFNVNGSEMSYIKVDITAVCSSLDVSLEKVDTEEKIFNEIDLPFPLQLRMAPVSLGSEAARIFCVKNRSLMPVKIISSPGNQRDEQIMYVNPNDVQLCGSERLEMKYVLKALEKYLNQQSYNFEIIQKAFIPHHFYFPTPSNLSNYSSQEVQKPHYQKLIFQTSITKRTVELSPKTFNLTNVVPYTSVDVPIKIFNSSHCSISYTLEVHEIFNEINPLPHEHDSKQIRKYPYVQSKSSGDYLVPNLFNKVYDAESIMNEQQTNRCPQVFIKQNAGAVILPHSSATTILTVNPFNTKTVRARVFVKIVEIDQTDRTYSDIVQELEEQAVYVQGTAQAFAKYLENIDKNRMFESRIECTASYPKFVISDISCPTIGATQLREILNVDHINEFLRGEVTQQERIYTTPCSQRQKLINEIINNQKDQNEQNQINSGDIPITHEDENQNDEDDDKKLLQEFPLILGPDNMNPDKKYFVILTLANPSDVKCEISFDLPKGVELGDCPWVQQLPTTSEQRTMSLLARKIYSVSPQLISLEPYEKKSLLISYSHVEEGIHELLILAQIKHGRSFFLKLIGSTLAQFEPALIAPIEQKLLPISLGEIMAPRQFIKIINPGQVFVKYRLGNIKLIYDVQTDEQGTQLQYADSILKVLNKEGVIAPSSSNNLIIQFCPNQVGLVHVRMDISIERITQQEFQAFKQPNLFFESEYTADLPDESLIGMEKVQNGDVLIEQNTILTNVYQSIDIYGYGFVQTSSVPLQIIPSFARNGSPMKPACGAVAVPHSDQRMISQQGLGYCKLSCGRLVLGAIPTFGVVSSIIQITGCQQDCDGDFSWSVDQEKLQFIGLQVKITPNSGILQQGETQNIFIQFVAGALPAVFLEDIPFKIMFNSQRETEYQFQSQTDGRLPAVLANTISSAARVAETAILQQFDPQQLNKAGLDQETRQQHAMLYGVQNSKMSPLSQFMQVPLQDTLWLSFVLHSHKAQSLAEYSDLQDGLRFNKGAQQLKSFIQKQKENLDLGEEEMTELARIIQLAMRGAVNKLINKEELLQSQQLKAKRDAINNLEKANFQAEGENPVQLVDAECAQETQCVVEDVMGAIEQLFAE</sequence>
<organism evidence="12">
    <name type="scientific">Trepomonas sp. PC1</name>
    <dbReference type="NCBI Taxonomy" id="1076344"/>
    <lineage>
        <taxon>Eukaryota</taxon>
        <taxon>Metamonada</taxon>
        <taxon>Diplomonadida</taxon>
        <taxon>Hexamitidae</taxon>
        <taxon>Hexamitinae</taxon>
        <taxon>Trepomonas</taxon>
    </lineage>
</organism>
<dbReference type="Pfam" id="PF22544">
    <property type="entry name" value="HYDIN_VesB_CFA65-like_Ig"/>
    <property type="match status" value="1"/>
</dbReference>
<proteinExistence type="predicted"/>
<evidence type="ECO:0000256" key="1">
    <source>
        <dbReference type="ARBA" id="ARBA00004230"/>
    </source>
</evidence>
<dbReference type="PANTHER" id="PTHR46127:SF1">
    <property type="entry name" value="CILIA- AND FLAGELLA-ASSOCIATED PROTEIN 65"/>
    <property type="match status" value="1"/>
</dbReference>
<dbReference type="InterPro" id="IPR056305">
    <property type="entry name" value="Ig_CFAP65_10th"/>
</dbReference>
<evidence type="ECO:0000256" key="2">
    <source>
        <dbReference type="ARBA" id="ARBA00004496"/>
    </source>
</evidence>
<evidence type="ECO:0008006" key="13">
    <source>
        <dbReference type="Google" id="ProtNLM"/>
    </source>
</evidence>
<evidence type="ECO:0000256" key="6">
    <source>
        <dbReference type="ARBA" id="ARBA00023273"/>
    </source>
</evidence>
<feature type="compositionally biased region" description="Polar residues" evidence="7">
    <location>
        <begin position="1313"/>
        <end position="1325"/>
    </location>
</feature>
<accession>A0A146K8U2</accession>
<keyword evidence="4" id="KW-0282">Flagellum</keyword>
<name>A0A146K8U2_9EUKA</name>
<dbReference type="InterPro" id="IPR056344">
    <property type="entry name" value="Ig_CFAP65-like_9th"/>
</dbReference>
<reference evidence="12" key="1">
    <citation type="submission" date="2015-07" db="EMBL/GenBank/DDBJ databases">
        <title>Adaptation to a free-living lifestyle via gene acquisitions in the diplomonad Trepomonas sp. PC1.</title>
        <authorList>
            <person name="Xu F."/>
            <person name="Jerlstrom-Hultqvist J."/>
            <person name="Kolisko M."/>
            <person name="Simpson A.G.B."/>
            <person name="Roger A.J."/>
            <person name="Svard S.G."/>
            <person name="Andersson J.O."/>
        </authorList>
    </citation>
    <scope>NUCLEOTIDE SEQUENCE</scope>
    <source>
        <strain evidence="12">PC1</strain>
    </source>
</reference>
<dbReference type="InterPro" id="IPR052614">
    <property type="entry name" value="CFAP65"/>
</dbReference>
<evidence type="ECO:0000259" key="8">
    <source>
        <dbReference type="Pfam" id="PF22067"/>
    </source>
</evidence>
<feature type="domain" description="Cep192-like" evidence="8">
    <location>
        <begin position="32"/>
        <end position="111"/>
    </location>
</feature>
<dbReference type="Pfam" id="PF24816">
    <property type="entry name" value="Ig_CFAP65__9th"/>
    <property type="match status" value="1"/>
</dbReference>
<evidence type="ECO:0000259" key="11">
    <source>
        <dbReference type="Pfam" id="PF24816"/>
    </source>
</evidence>
<dbReference type="EMBL" id="GDID01004620">
    <property type="protein sequence ID" value="JAP91986.1"/>
    <property type="molecule type" value="Transcribed_RNA"/>
</dbReference>